<keyword evidence="3 8" id="KW-0378">Hydrolase</keyword>
<comment type="similarity">
    <text evidence="2 8 9">Belongs to the glycosyl hydrolase 9 (cellulase E) family.</text>
</comment>
<feature type="active site" evidence="8">
    <location>
        <position position="517"/>
    </location>
</feature>
<keyword evidence="9" id="KW-0732">Signal</keyword>
<comment type="caution">
    <text evidence="12">The sequence shown here is derived from an EMBL/GenBank/DDBJ whole genome shotgun (WGS) entry which is preliminary data.</text>
</comment>
<keyword evidence="6 8" id="KW-0326">Glycosidase</keyword>
<keyword evidence="10" id="KW-1133">Transmembrane helix</keyword>
<evidence type="ECO:0000256" key="8">
    <source>
        <dbReference type="PROSITE-ProRule" id="PRU10060"/>
    </source>
</evidence>
<evidence type="ECO:0000313" key="12">
    <source>
        <dbReference type="EMBL" id="CAK5275709.1"/>
    </source>
</evidence>
<dbReference type="EMBL" id="CAVNYO010000405">
    <property type="protein sequence ID" value="CAK5275709.1"/>
    <property type="molecule type" value="Genomic_DNA"/>
</dbReference>
<keyword evidence="10" id="KW-0812">Transmembrane</keyword>
<dbReference type="Pfam" id="PF00759">
    <property type="entry name" value="Glyco_hydro_9"/>
    <property type="match status" value="1"/>
</dbReference>
<feature type="chain" id="PRO_5041769560" description="Endoglucanase" evidence="9">
    <location>
        <begin position="23"/>
        <end position="616"/>
    </location>
</feature>
<accession>A0AAD2K2R4</accession>
<evidence type="ECO:0000256" key="5">
    <source>
        <dbReference type="ARBA" id="ARBA00023277"/>
    </source>
</evidence>
<dbReference type="InterPro" id="IPR033126">
    <property type="entry name" value="Glyco_hydro_9_Asp/Glu_AS"/>
</dbReference>
<evidence type="ECO:0000256" key="1">
    <source>
        <dbReference type="ARBA" id="ARBA00000966"/>
    </source>
</evidence>
<evidence type="ECO:0000256" key="9">
    <source>
        <dbReference type="RuleBase" id="RU361166"/>
    </source>
</evidence>
<dbReference type="PROSITE" id="PS00698">
    <property type="entry name" value="GH9_3"/>
    <property type="match status" value="1"/>
</dbReference>
<feature type="active site" evidence="8">
    <location>
        <position position="526"/>
    </location>
</feature>
<dbReference type="InterPro" id="IPR001701">
    <property type="entry name" value="Glyco_hydro_9"/>
</dbReference>
<evidence type="ECO:0000256" key="10">
    <source>
        <dbReference type="SAM" id="Phobius"/>
    </source>
</evidence>
<dbReference type="InterPro" id="IPR012341">
    <property type="entry name" value="6hp_glycosidase-like_sf"/>
</dbReference>
<evidence type="ECO:0000256" key="6">
    <source>
        <dbReference type="ARBA" id="ARBA00023295"/>
    </source>
</evidence>
<evidence type="ECO:0000313" key="13">
    <source>
        <dbReference type="Proteomes" id="UP001295794"/>
    </source>
</evidence>
<feature type="signal peptide" evidence="9">
    <location>
        <begin position="1"/>
        <end position="22"/>
    </location>
</feature>
<dbReference type="GO" id="GO:0008810">
    <property type="term" value="F:cellulase activity"/>
    <property type="evidence" value="ECO:0007669"/>
    <property type="project" value="UniProtKB-EC"/>
</dbReference>
<dbReference type="GO" id="GO:0030245">
    <property type="term" value="P:cellulose catabolic process"/>
    <property type="evidence" value="ECO:0007669"/>
    <property type="project" value="UniProtKB-KW"/>
</dbReference>
<sequence>MRIIAPASVFFAALAVPASCQGIPFPNPPYFPPNASSGAQPSASSSSLPNPQWGNLLGNLLYFYEAQRSGNLTGTNTRVPWRNSSCVNDGHDVGLDLSGGYYDAGDYIKATFPLSFTLMSICWGGLDYGKGYDSTNQTAYLDAMVRYGLDYLIKAHSAPSNLYVLVGSTNLDDAYWGGDLNIPTDRPSYAVNDTHPGTDVAAGTAAAFAACSALYAGQGFGGSYSAPASLKDTTYAATLLQHAQQLHSFAVNATGGQRTYQTSVPAVAQSYGSSTFGDELTISALFLAWANQSTAYFQEALGYYKQYQLAGQNSVFNWDSKTPGVFVLFSQIAQSSLSSLAGNLGPWQTECERYFDYILNNQGSTRGGLLYYDGDSNDASLNPALNAAMLLERYSSMASSSGKMSSYRVGLAYWQIADPDAYYVLSELRPSPARLRAGEQSHVRQVVLLASSAMPVFLMSAVPYVVGSNPNSPSNPHSAMASGGNDIGNIDTSPAEEAYVLYGAVIGGPDQHDRFFDIRSDWPETEVALDYNAPMLTLAAMHAANDTADPYFTRLQAGAYVKPGGSPCDSAISGGCGGPHLSKGAIIAMAVVLSVVGVVILGLLIWYIRSLRSRGK</sequence>
<evidence type="ECO:0000259" key="11">
    <source>
        <dbReference type="Pfam" id="PF00759"/>
    </source>
</evidence>
<proteinExistence type="inferred from homology"/>
<dbReference type="Proteomes" id="UP001295794">
    <property type="component" value="Unassembled WGS sequence"/>
</dbReference>
<reference evidence="12" key="1">
    <citation type="submission" date="2023-11" db="EMBL/GenBank/DDBJ databases">
        <authorList>
            <person name="De Vega J J."/>
            <person name="De Vega J J."/>
        </authorList>
    </citation>
    <scope>NUCLEOTIDE SEQUENCE</scope>
</reference>
<keyword evidence="13" id="KW-1185">Reference proteome</keyword>
<feature type="domain" description="Glycoside hydrolase family 9" evidence="11">
    <location>
        <begin position="54"/>
        <end position="538"/>
    </location>
</feature>
<feature type="transmembrane region" description="Helical" evidence="10">
    <location>
        <begin position="586"/>
        <end position="608"/>
    </location>
</feature>
<evidence type="ECO:0000256" key="4">
    <source>
        <dbReference type="ARBA" id="ARBA00023001"/>
    </source>
</evidence>
<organism evidence="12 13">
    <name type="scientific">Mycena citricolor</name>
    <dbReference type="NCBI Taxonomy" id="2018698"/>
    <lineage>
        <taxon>Eukaryota</taxon>
        <taxon>Fungi</taxon>
        <taxon>Dikarya</taxon>
        <taxon>Basidiomycota</taxon>
        <taxon>Agaricomycotina</taxon>
        <taxon>Agaricomycetes</taxon>
        <taxon>Agaricomycetidae</taxon>
        <taxon>Agaricales</taxon>
        <taxon>Marasmiineae</taxon>
        <taxon>Mycenaceae</taxon>
        <taxon>Mycena</taxon>
    </lineage>
</organism>
<keyword evidence="5 8" id="KW-0119">Carbohydrate metabolism</keyword>
<evidence type="ECO:0000256" key="3">
    <source>
        <dbReference type="ARBA" id="ARBA00022801"/>
    </source>
</evidence>
<evidence type="ECO:0000256" key="2">
    <source>
        <dbReference type="ARBA" id="ARBA00007072"/>
    </source>
</evidence>
<dbReference type="Gene3D" id="1.50.10.10">
    <property type="match status" value="1"/>
</dbReference>
<dbReference type="SUPFAM" id="SSF48208">
    <property type="entry name" value="Six-hairpin glycosidases"/>
    <property type="match status" value="1"/>
</dbReference>
<keyword evidence="7 8" id="KW-0624">Polysaccharide degradation</keyword>
<protein>
    <recommendedName>
        <fullName evidence="9">Endoglucanase</fullName>
        <ecNumber evidence="9">3.2.1.4</ecNumber>
    </recommendedName>
</protein>
<dbReference type="EC" id="3.2.1.4" evidence="9"/>
<dbReference type="InterPro" id="IPR008928">
    <property type="entry name" value="6-hairpin_glycosidase_sf"/>
</dbReference>
<dbReference type="AlphaFoldDB" id="A0AAD2K2R4"/>
<keyword evidence="10" id="KW-0472">Membrane</keyword>
<evidence type="ECO:0000256" key="7">
    <source>
        <dbReference type="ARBA" id="ARBA00023326"/>
    </source>
</evidence>
<comment type="catalytic activity">
    <reaction evidence="1 9">
        <text>Endohydrolysis of (1-&gt;4)-beta-D-glucosidic linkages in cellulose, lichenin and cereal beta-D-glucans.</text>
        <dbReference type="EC" id="3.2.1.4"/>
    </reaction>
</comment>
<name>A0AAD2K2R4_9AGAR</name>
<dbReference type="PANTHER" id="PTHR22298">
    <property type="entry name" value="ENDO-1,4-BETA-GLUCANASE"/>
    <property type="match status" value="1"/>
</dbReference>
<gene>
    <name evidence="12" type="ORF">MYCIT1_LOCUS23635</name>
</gene>
<keyword evidence="4 9" id="KW-0136">Cellulose degradation</keyword>